<protein>
    <recommendedName>
        <fullName evidence="4">4Fe-4S Wbl-type domain-containing protein</fullName>
    </recommendedName>
</protein>
<evidence type="ECO:0000256" key="1">
    <source>
        <dbReference type="SAM" id="MobiDB-lite"/>
    </source>
</evidence>
<sequence>MTPLTALTDLDDAIENPGHPAVPQLYDPEVFFAESPADVEYAKSLCQTCPLARGLPRRRQGPSRAVGRLGRRALRPGRRRGPQAPPWPPAQEPGRRMSLPARSTSPSRTTPRSRTGRCTTRSPEPAGSALPARTTSGAITSRQNRNLEMQLIPEVLARAHMHEGRAVRLAAARRVQRRAERARCAPDGHWPGLMQH</sequence>
<gene>
    <name evidence="2" type="ORF">GCM10020221_26500</name>
</gene>
<reference evidence="2 3" key="1">
    <citation type="journal article" date="2019" name="Int. J. Syst. Evol. Microbiol.">
        <title>The Global Catalogue of Microorganisms (GCM) 10K type strain sequencing project: providing services to taxonomists for standard genome sequencing and annotation.</title>
        <authorList>
            <consortium name="The Broad Institute Genomics Platform"/>
            <consortium name="The Broad Institute Genome Sequencing Center for Infectious Disease"/>
            <person name="Wu L."/>
            <person name="Ma J."/>
        </authorList>
    </citation>
    <scope>NUCLEOTIDE SEQUENCE [LARGE SCALE GENOMIC DNA]</scope>
    <source>
        <strain evidence="2 3">JCM 4087</strain>
    </source>
</reference>
<feature type="compositionally biased region" description="Basic residues" evidence="1">
    <location>
        <begin position="69"/>
        <end position="81"/>
    </location>
</feature>
<feature type="compositionally biased region" description="Polar residues" evidence="1">
    <location>
        <begin position="133"/>
        <end position="145"/>
    </location>
</feature>
<accession>A0ABN3WWD4</accession>
<name>A0ABN3WWD4_STRTU</name>
<evidence type="ECO:0000313" key="2">
    <source>
        <dbReference type="EMBL" id="GAA2929369.1"/>
    </source>
</evidence>
<proteinExistence type="predicted"/>
<comment type="caution">
    <text evidence="2">The sequence shown here is derived from an EMBL/GenBank/DDBJ whole genome shotgun (WGS) entry which is preliminary data.</text>
</comment>
<feature type="region of interest" description="Disordered" evidence="1">
    <location>
        <begin position="1"/>
        <end position="21"/>
    </location>
</feature>
<evidence type="ECO:0008006" key="4">
    <source>
        <dbReference type="Google" id="ProtNLM"/>
    </source>
</evidence>
<feature type="compositionally biased region" description="Low complexity" evidence="1">
    <location>
        <begin position="96"/>
        <end position="123"/>
    </location>
</feature>
<dbReference type="Proteomes" id="UP001501102">
    <property type="component" value="Unassembled WGS sequence"/>
</dbReference>
<dbReference type="EMBL" id="BAAAXZ010000101">
    <property type="protein sequence ID" value="GAA2929369.1"/>
    <property type="molecule type" value="Genomic_DNA"/>
</dbReference>
<evidence type="ECO:0000313" key="3">
    <source>
        <dbReference type="Proteomes" id="UP001501102"/>
    </source>
</evidence>
<feature type="region of interest" description="Disordered" evidence="1">
    <location>
        <begin position="53"/>
        <end position="145"/>
    </location>
</feature>
<organism evidence="2 3">
    <name type="scientific">Streptomyces thioluteus</name>
    <dbReference type="NCBI Taxonomy" id="66431"/>
    <lineage>
        <taxon>Bacteria</taxon>
        <taxon>Bacillati</taxon>
        <taxon>Actinomycetota</taxon>
        <taxon>Actinomycetes</taxon>
        <taxon>Kitasatosporales</taxon>
        <taxon>Streptomycetaceae</taxon>
        <taxon>Streptomyces</taxon>
    </lineage>
</organism>
<keyword evidence="3" id="KW-1185">Reference proteome</keyword>